<dbReference type="PROSITE" id="PS51186">
    <property type="entry name" value="GNAT"/>
    <property type="match status" value="1"/>
</dbReference>
<dbReference type="CDD" id="cd04301">
    <property type="entry name" value="NAT_SF"/>
    <property type="match status" value="1"/>
</dbReference>
<reference evidence="2" key="1">
    <citation type="journal article" date="2014" name="Int. J. Syst. Evol. Microbiol.">
        <title>Complete genome sequence of Corynebacterium casei LMG S-19264T (=DSM 44701T), isolated from a smear-ripened cheese.</title>
        <authorList>
            <consortium name="US DOE Joint Genome Institute (JGI-PGF)"/>
            <person name="Walter F."/>
            <person name="Albersmeier A."/>
            <person name="Kalinowski J."/>
            <person name="Ruckert C."/>
        </authorList>
    </citation>
    <scope>NUCLEOTIDE SEQUENCE</scope>
    <source>
        <strain evidence="2">CGMCC 1.12698</strain>
    </source>
</reference>
<name>A0A917AQ91_9BACI</name>
<sequence length="183" mass="21127">MKVKQAFLTGTKVKLRKITESDYPPYIKMEGDMETRLLADDDLPFPPTEEDHKTFLKGISSKKDEYMFVVETLDTHTFIGTIGLFRTNWKNGTCYVGITLSSDYQGKGYGTDAMNVLVDYIFTYINLNKVKLEVFSSNERAIRSYEKCGFKKEGTLREEIFRYGAFQDITVMGILRGEWENRS</sequence>
<gene>
    <name evidence="2" type="ORF">GCM10007140_17160</name>
</gene>
<dbReference type="InterPro" id="IPR000182">
    <property type="entry name" value="GNAT_dom"/>
</dbReference>
<dbReference type="EMBL" id="BMFK01000001">
    <property type="protein sequence ID" value="GGE67661.1"/>
    <property type="molecule type" value="Genomic_DNA"/>
</dbReference>
<dbReference type="Gene3D" id="3.40.630.30">
    <property type="match status" value="1"/>
</dbReference>
<protein>
    <submittedName>
        <fullName evidence="2">N-acetyltransferase</fullName>
    </submittedName>
</protein>
<accession>A0A917AQ91</accession>
<dbReference type="InterPro" id="IPR016181">
    <property type="entry name" value="Acyl_CoA_acyltransferase"/>
</dbReference>
<dbReference type="GO" id="GO:0016747">
    <property type="term" value="F:acyltransferase activity, transferring groups other than amino-acyl groups"/>
    <property type="evidence" value="ECO:0007669"/>
    <property type="project" value="InterPro"/>
</dbReference>
<proteinExistence type="predicted"/>
<dbReference type="RefSeq" id="WP_188387950.1">
    <property type="nucleotide sequence ID" value="NZ_BMFK01000001.1"/>
</dbReference>
<dbReference type="AlphaFoldDB" id="A0A917AQ91"/>
<evidence type="ECO:0000313" key="3">
    <source>
        <dbReference type="Proteomes" id="UP000605259"/>
    </source>
</evidence>
<feature type="domain" description="N-acetyltransferase" evidence="1">
    <location>
        <begin position="13"/>
        <end position="170"/>
    </location>
</feature>
<reference evidence="2" key="2">
    <citation type="submission" date="2020-09" db="EMBL/GenBank/DDBJ databases">
        <authorList>
            <person name="Sun Q."/>
            <person name="Zhou Y."/>
        </authorList>
    </citation>
    <scope>NUCLEOTIDE SEQUENCE</scope>
    <source>
        <strain evidence="2">CGMCC 1.12698</strain>
    </source>
</reference>
<dbReference type="Proteomes" id="UP000605259">
    <property type="component" value="Unassembled WGS sequence"/>
</dbReference>
<dbReference type="SUPFAM" id="SSF55729">
    <property type="entry name" value="Acyl-CoA N-acyltransferases (Nat)"/>
    <property type="match status" value="1"/>
</dbReference>
<comment type="caution">
    <text evidence="2">The sequence shown here is derived from an EMBL/GenBank/DDBJ whole genome shotgun (WGS) entry which is preliminary data.</text>
</comment>
<keyword evidence="3" id="KW-1185">Reference proteome</keyword>
<evidence type="ECO:0000259" key="1">
    <source>
        <dbReference type="PROSITE" id="PS51186"/>
    </source>
</evidence>
<dbReference type="PANTHER" id="PTHR43415">
    <property type="entry name" value="SPERMIDINE N(1)-ACETYLTRANSFERASE"/>
    <property type="match status" value="1"/>
</dbReference>
<dbReference type="Pfam" id="PF13302">
    <property type="entry name" value="Acetyltransf_3"/>
    <property type="match status" value="1"/>
</dbReference>
<organism evidence="2 3">
    <name type="scientific">Priestia taiwanensis</name>
    <dbReference type="NCBI Taxonomy" id="1347902"/>
    <lineage>
        <taxon>Bacteria</taxon>
        <taxon>Bacillati</taxon>
        <taxon>Bacillota</taxon>
        <taxon>Bacilli</taxon>
        <taxon>Bacillales</taxon>
        <taxon>Bacillaceae</taxon>
        <taxon>Priestia</taxon>
    </lineage>
</organism>
<dbReference type="PANTHER" id="PTHR43415:SF3">
    <property type="entry name" value="GNAT-FAMILY ACETYLTRANSFERASE"/>
    <property type="match status" value="1"/>
</dbReference>
<evidence type="ECO:0000313" key="2">
    <source>
        <dbReference type="EMBL" id="GGE67661.1"/>
    </source>
</evidence>